<protein>
    <submittedName>
        <fullName evidence="1">Uncharacterized protein</fullName>
    </submittedName>
</protein>
<comment type="caution">
    <text evidence="1">The sequence shown here is derived from an EMBL/GenBank/DDBJ whole genome shotgun (WGS) entry which is preliminary data.</text>
</comment>
<organism evidence="1">
    <name type="scientific">marine sediment metagenome</name>
    <dbReference type="NCBI Taxonomy" id="412755"/>
    <lineage>
        <taxon>unclassified sequences</taxon>
        <taxon>metagenomes</taxon>
        <taxon>ecological metagenomes</taxon>
    </lineage>
</organism>
<proteinExistence type="predicted"/>
<dbReference type="AlphaFoldDB" id="X1P2X5"/>
<name>X1P2X5_9ZZZZ</name>
<evidence type="ECO:0000313" key="1">
    <source>
        <dbReference type="EMBL" id="GAI36791.1"/>
    </source>
</evidence>
<dbReference type="EMBL" id="BARV01026073">
    <property type="protein sequence ID" value="GAI36791.1"/>
    <property type="molecule type" value="Genomic_DNA"/>
</dbReference>
<reference evidence="1" key="1">
    <citation type="journal article" date="2014" name="Front. Microbiol.">
        <title>High frequency of phylogenetically diverse reductive dehalogenase-homologous genes in deep subseafloor sedimentary metagenomes.</title>
        <authorList>
            <person name="Kawai M."/>
            <person name="Futagami T."/>
            <person name="Toyoda A."/>
            <person name="Takaki Y."/>
            <person name="Nishi S."/>
            <person name="Hori S."/>
            <person name="Arai W."/>
            <person name="Tsubouchi T."/>
            <person name="Morono Y."/>
            <person name="Uchiyama I."/>
            <person name="Ito T."/>
            <person name="Fujiyama A."/>
            <person name="Inagaki F."/>
            <person name="Takami H."/>
        </authorList>
    </citation>
    <scope>NUCLEOTIDE SEQUENCE</scope>
    <source>
        <strain evidence="1">Expedition CK06-06</strain>
    </source>
</reference>
<accession>X1P2X5</accession>
<gene>
    <name evidence="1" type="ORF">S06H3_42203</name>
</gene>
<sequence length="109" mass="11917">MWRSKKFIVIALAAVLVVGSSVGVVLAADNGDEDGSPPVGHGALLDRVCEIYEENTGTTIDPQALQDAFAQARSEMRDEVLQNRLQNLVEQGEITQEQADRQRHNADTQ</sequence>